<keyword evidence="4" id="KW-0032">Aminotransferase</keyword>
<dbReference type="InterPro" id="IPR000653">
    <property type="entry name" value="DegT/StrS_aminotransferase"/>
</dbReference>
<sequence length="394" mass="44436">MKKNKVINLSVPNLSVEPILENLRECLESGWVSTGGRFISEFENKVAKYVGVDEAVGVQSGTAGLQLALRVLGVKSGEEVIAPTLTFIAAVNPITYLGAEPVFIYCDNTLCMDPIKLRLFCEEECELREGHLYNKKSGKCIKAIVVVHVFGNMADMEKIMDIAKKYNLKVLEDSTEALGSYYTEGRYAGKYAGTIGDMGVYSFNANKIITTGGGGMVVSNNRELLDKVRFLSVQAKTDPLYFVHDEIGYNYRMLNIQAALGTDQIDRLESFIETKIKNYKLYKDGIKDIEGLELLSFNQGIRANHWFYSLLVDKERYGLDKDELLIKLNEMGIQTRPVWGLIHEQKPYLKHEAYMMEKSTYYIDRILNIPCSSNLTEREVEHVIEVLKKLGSGN</sequence>
<comment type="caution">
    <text evidence="4">The sequence shown here is derived from an EMBL/GenBank/DDBJ whole genome shotgun (WGS) entry which is preliminary data.</text>
</comment>
<reference evidence="4" key="2">
    <citation type="submission" date="2021-04" db="EMBL/GenBank/DDBJ databases">
        <authorList>
            <person name="Gilroy R."/>
        </authorList>
    </citation>
    <scope>NUCLEOTIDE SEQUENCE</scope>
    <source>
        <strain evidence="4">A6-441</strain>
    </source>
</reference>
<dbReference type="AlphaFoldDB" id="A0A9E2KY02"/>
<dbReference type="InterPro" id="IPR015421">
    <property type="entry name" value="PyrdxlP-dep_Trfase_major"/>
</dbReference>
<dbReference type="InterPro" id="IPR026385">
    <property type="entry name" value="LegC-like"/>
</dbReference>
<dbReference type="CDD" id="cd00616">
    <property type="entry name" value="AHBA_syn"/>
    <property type="match status" value="1"/>
</dbReference>
<feature type="active site" description="Proton acceptor" evidence="1">
    <location>
        <position position="207"/>
    </location>
</feature>
<accession>A0A9E2KY02</accession>
<evidence type="ECO:0000313" key="4">
    <source>
        <dbReference type="EMBL" id="MBU3841882.1"/>
    </source>
</evidence>
<keyword evidence="2 3" id="KW-0663">Pyridoxal phosphate</keyword>
<dbReference type="GO" id="GO:0008483">
    <property type="term" value="F:transaminase activity"/>
    <property type="evidence" value="ECO:0007669"/>
    <property type="project" value="UniProtKB-KW"/>
</dbReference>
<dbReference type="Pfam" id="PF01041">
    <property type="entry name" value="DegT_DnrJ_EryC1"/>
    <property type="match status" value="1"/>
</dbReference>
<dbReference type="InterPro" id="IPR015424">
    <property type="entry name" value="PyrdxlP-dep_Trfase"/>
</dbReference>
<dbReference type="GO" id="GO:0030170">
    <property type="term" value="F:pyridoxal phosphate binding"/>
    <property type="evidence" value="ECO:0007669"/>
    <property type="project" value="TreeGrafter"/>
</dbReference>
<keyword evidence="4" id="KW-0808">Transferase</keyword>
<evidence type="ECO:0000256" key="2">
    <source>
        <dbReference type="PIRSR" id="PIRSR000390-2"/>
    </source>
</evidence>
<evidence type="ECO:0000313" key="5">
    <source>
        <dbReference type="Proteomes" id="UP000724657"/>
    </source>
</evidence>
<dbReference type="PANTHER" id="PTHR30244">
    <property type="entry name" value="TRANSAMINASE"/>
    <property type="match status" value="1"/>
</dbReference>
<dbReference type="Proteomes" id="UP000724657">
    <property type="component" value="Unassembled WGS sequence"/>
</dbReference>
<dbReference type="InterPro" id="IPR015422">
    <property type="entry name" value="PyrdxlP-dep_Trfase_small"/>
</dbReference>
<dbReference type="NCBIfam" id="TIGR04181">
    <property type="entry name" value="NHT_00031"/>
    <property type="match status" value="1"/>
</dbReference>
<protein>
    <submittedName>
        <fullName evidence="4">LegC family aminotransferase</fullName>
    </submittedName>
</protein>
<dbReference type="GO" id="GO:0000271">
    <property type="term" value="P:polysaccharide biosynthetic process"/>
    <property type="evidence" value="ECO:0007669"/>
    <property type="project" value="TreeGrafter"/>
</dbReference>
<dbReference type="Gene3D" id="3.40.640.10">
    <property type="entry name" value="Type I PLP-dependent aspartate aminotransferase-like (Major domain)"/>
    <property type="match status" value="1"/>
</dbReference>
<name>A0A9E2KY02_9FUSO</name>
<evidence type="ECO:0000256" key="3">
    <source>
        <dbReference type="RuleBase" id="RU004508"/>
    </source>
</evidence>
<feature type="modified residue" description="N6-(pyridoxal phosphate)lysine" evidence="2">
    <location>
        <position position="207"/>
    </location>
</feature>
<dbReference type="Gene3D" id="3.90.1150.10">
    <property type="entry name" value="Aspartate Aminotransferase, domain 1"/>
    <property type="match status" value="1"/>
</dbReference>
<reference evidence="4" key="1">
    <citation type="journal article" date="2021" name="PeerJ">
        <title>Extensive microbial diversity within the chicken gut microbiome revealed by metagenomics and culture.</title>
        <authorList>
            <person name="Gilroy R."/>
            <person name="Ravi A."/>
            <person name="Getino M."/>
            <person name="Pursley I."/>
            <person name="Horton D.L."/>
            <person name="Alikhan N.F."/>
            <person name="Baker D."/>
            <person name="Gharbi K."/>
            <person name="Hall N."/>
            <person name="Watson M."/>
            <person name="Adriaenssens E.M."/>
            <person name="Foster-Nyarko E."/>
            <person name="Jarju S."/>
            <person name="Secka A."/>
            <person name="Antonio M."/>
            <person name="Oren A."/>
            <person name="Chaudhuri R.R."/>
            <person name="La Ragione R."/>
            <person name="Hildebrand F."/>
            <person name="Pallen M.J."/>
        </authorList>
    </citation>
    <scope>NUCLEOTIDE SEQUENCE</scope>
    <source>
        <strain evidence="4">A6-441</strain>
    </source>
</reference>
<organism evidence="4 5">
    <name type="scientific">Candidatus Fusobacterium pullicola</name>
    <dbReference type="NCBI Taxonomy" id="2838601"/>
    <lineage>
        <taxon>Bacteria</taxon>
        <taxon>Fusobacteriati</taxon>
        <taxon>Fusobacteriota</taxon>
        <taxon>Fusobacteriia</taxon>
        <taxon>Fusobacteriales</taxon>
        <taxon>Fusobacteriaceae</taxon>
        <taxon>Fusobacterium</taxon>
    </lineage>
</organism>
<dbReference type="PIRSF" id="PIRSF000390">
    <property type="entry name" value="PLP_StrS"/>
    <property type="match status" value="1"/>
</dbReference>
<evidence type="ECO:0000256" key="1">
    <source>
        <dbReference type="PIRSR" id="PIRSR000390-1"/>
    </source>
</evidence>
<dbReference type="SUPFAM" id="SSF53383">
    <property type="entry name" value="PLP-dependent transferases"/>
    <property type="match status" value="1"/>
</dbReference>
<proteinExistence type="inferred from homology"/>
<dbReference type="EMBL" id="JAHLFN010000020">
    <property type="protein sequence ID" value="MBU3841882.1"/>
    <property type="molecule type" value="Genomic_DNA"/>
</dbReference>
<dbReference type="PANTHER" id="PTHR30244:SF30">
    <property type="entry name" value="BLR5990 PROTEIN"/>
    <property type="match status" value="1"/>
</dbReference>
<comment type="similarity">
    <text evidence="3">Belongs to the DegT/DnrJ/EryC1 family.</text>
</comment>
<gene>
    <name evidence="4" type="ORF">IAA47_02685</name>
</gene>